<dbReference type="Gene3D" id="3.40.50.300">
    <property type="entry name" value="P-loop containing nucleotide triphosphate hydrolases"/>
    <property type="match status" value="1"/>
</dbReference>
<comment type="caution">
    <text evidence="4">The sequence shown here is derived from an EMBL/GenBank/DDBJ whole genome shotgun (WGS) entry which is preliminary data.</text>
</comment>
<feature type="domain" description="Schlafen GTPase-like" evidence="3">
    <location>
        <begin position="289"/>
        <end position="420"/>
    </location>
</feature>
<reference evidence="4" key="1">
    <citation type="journal article" date="2023" name="G3 (Bethesda)">
        <title>Whole genome assembly and annotation of the endangered Caribbean coral Acropora cervicornis.</title>
        <authorList>
            <person name="Selwyn J.D."/>
            <person name="Vollmer S.V."/>
        </authorList>
    </citation>
    <scope>NUCLEOTIDE SEQUENCE</scope>
    <source>
        <strain evidence="4">K2</strain>
    </source>
</reference>
<dbReference type="GO" id="GO:0005524">
    <property type="term" value="F:ATP binding"/>
    <property type="evidence" value="ECO:0007669"/>
    <property type="project" value="InterPro"/>
</dbReference>
<dbReference type="Proteomes" id="UP001249851">
    <property type="component" value="Unassembled WGS sequence"/>
</dbReference>
<gene>
    <name evidence="4" type="ORF">P5673_019706</name>
</gene>
<feature type="domain" description="Helicase/UvrB N-terminal" evidence="2">
    <location>
        <begin position="464"/>
        <end position="521"/>
    </location>
</feature>
<dbReference type="GO" id="GO:0016787">
    <property type="term" value="F:hydrolase activity"/>
    <property type="evidence" value="ECO:0007669"/>
    <property type="project" value="InterPro"/>
</dbReference>
<proteinExistence type="predicted"/>
<dbReference type="Pfam" id="PF04326">
    <property type="entry name" value="SLFN_AlbA_2"/>
    <property type="match status" value="1"/>
</dbReference>
<accession>A0AAD9V297</accession>
<sequence>MTISDHQALQSDNFLQQLDRFWKTLEPKLTSLVLPSTYNDVFDCQNDSKEILLFINATKHLCTIHYNLCIAGEAEVREASFDQVVGFLEKSGHCNQKSNVQTVDVSINKLPNVQQEFSIGKKCGFHESKQVQLKNYSGQILLSRSQRDQMRKTISAFANTEGGKIFLGIDDSCVVHGVNMQENNRDEIKGRVKFIITERMIFPVNPQEKIHWDIEFIPVSGCDTTQDLAVVVIKIAGIKSFGGVFMKGPKSYELCHGKVEAVEFHEWKKRLVSASKLQTSPKAQNGFPVTPEGFQKSLEKEVQDIIVQIQKLSSTGRKRGLIVGSKSWRANLGESPSNDVICDLLVISRGLGGLHLYTVCKEGKEEDCLNYSREVSLLIKKSLVQNGGCSVKFYITYHVVSSSAKVEPPHHDERYPQCYDLCNCKENLNVVLKALAIILAQVPSPLSSNLGVEIMCLLTKEQFELVHKEIHHKRELWVKGAAGTGKTLVALEVIKKIALLNNLGKNKILFVAENEGIVQQIR</sequence>
<evidence type="ECO:0000259" key="3">
    <source>
        <dbReference type="Pfam" id="PF21026"/>
    </source>
</evidence>
<protein>
    <submittedName>
        <fullName evidence="4">Schlafen family member 5</fullName>
    </submittedName>
</protein>
<evidence type="ECO:0000313" key="4">
    <source>
        <dbReference type="EMBL" id="KAK2558125.1"/>
    </source>
</evidence>
<dbReference type="InterPro" id="IPR029684">
    <property type="entry name" value="Schlafen"/>
</dbReference>
<evidence type="ECO:0000259" key="2">
    <source>
        <dbReference type="Pfam" id="PF04851"/>
    </source>
</evidence>
<dbReference type="InterPro" id="IPR048729">
    <property type="entry name" value="SLFN_GTPase-like"/>
</dbReference>
<dbReference type="Gene3D" id="3.30.950.30">
    <property type="entry name" value="Schlafen, AAA domain"/>
    <property type="match status" value="1"/>
</dbReference>
<reference evidence="4" key="2">
    <citation type="journal article" date="2023" name="Science">
        <title>Genomic signatures of disease resistance in endangered staghorn corals.</title>
        <authorList>
            <person name="Vollmer S.V."/>
            <person name="Selwyn J.D."/>
            <person name="Despard B.A."/>
            <person name="Roesel C.L."/>
        </authorList>
    </citation>
    <scope>NUCLEOTIDE SEQUENCE</scope>
    <source>
        <strain evidence="4">K2</strain>
    </source>
</reference>
<organism evidence="4 5">
    <name type="scientific">Acropora cervicornis</name>
    <name type="common">Staghorn coral</name>
    <dbReference type="NCBI Taxonomy" id="6130"/>
    <lineage>
        <taxon>Eukaryota</taxon>
        <taxon>Metazoa</taxon>
        <taxon>Cnidaria</taxon>
        <taxon>Anthozoa</taxon>
        <taxon>Hexacorallia</taxon>
        <taxon>Scleractinia</taxon>
        <taxon>Astrocoeniina</taxon>
        <taxon>Acroporidae</taxon>
        <taxon>Acropora</taxon>
    </lineage>
</organism>
<dbReference type="SUPFAM" id="SSF52540">
    <property type="entry name" value="P-loop containing nucleoside triphosphate hydrolases"/>
    <property type="match status" value="1"/>
</dbReference>
<dbReference type="EMBL" id="JARQWQ010000046">
    <property type="protein sequence ID" value="KAK2558125.1"/>
    <property type="molecule type" value="Genomic_DNA"/>
</dbReference>
<dbReference type="InterPro" id="IPR038461">
    <property type="entry name" value="Schlafen_AlbA_2_dom_sf"/>
</dbReference>
<dbReference type="InterPro" id="IPR006935">
    <property type="entry name" value="Helicase/UvrB_N"/>
</dbReference>
<dbReference type="GO" id="GO:0003677">
    <property type="term" value="F:DNA binding"/>
    <property type="evidence" value="ECO:0007669"/>
    <property type="project" value="InterPro"/>
</dbReference>
<feature type="domain" description="Schlafen AlbA-2" evidence="1">
    <location>
        <begin position="127"/>
        <end position="235"/>
    </location>
</feature>
<dbReference type="InterPro" id="IPR027417">
    <property type="entry name" value="P-loop_NTPase"/>
</dbReference>
<dbReference type="InterPro" id="IPR007421">
    <property type="entry name" value="Schlafen_AlbA_2_dom"/>
</dbReference>
<dbReference type="PANTHER" id="PTHR12155">
    <property type="entry name" value="SCHLAFEN"/>
    <property type="match status" value="1"/>
</dbReference>
<evidence type="ECO:0000259" key="1">
    <source>
        <dbReference type="Pfam" id="PF04326"/>
    </source>
</evidence>
<dbReference type="Pfam" id="PF21026">
    <property type="entry name" value="SLFN_GTPase-like"/>
    <property type="match status" value="1"/>
</dbReference>
<dbReference type="AlphaFoldDB" id="A0AAD9V297"/>
<name>A0AAD9V297_ACRCE</name>
<evidence type="ECO:0000313" key="5">
    <source>
        <dbReference type="Proteomes" id="UP001249851"/>
    </source>
</evidence>
<dbReference type="PANTHER" id="PTHR12155:SF30">
    <property type="entry name" value="PROTEIN SLFN14"/>
    <property type="match status" value="1"/>
</dbReference>
<dbReference type="Pfam" id="PF04851">
    <property type="entry name" value="ResIII"/>
    <property type="match status" value="1"/>
</dbReference>
<keyword evidence="5" id="KW-1185">Reference proteome</keyword>